<dbReference type="SUPFAM" id="SSF52540">
    <property type="entry name" value="P-loop containing nucleoside triphosphate hydrolases"/>
    <property type="match status" value="1"/>
</dbReference>
<dbReference type="RefSeq" id="WP_354702500.1">
    <property type="nucleotide sequence ID" value="NZ_CP114014.1"/>
</dbReference>
<evidence type="ECO:0000313" key="18">
    <source>
        <dbReference type="EMBL" id="XAY06996.1"/>
    </source>
</evidence>
<evidence type="ECO:0000256" key="1">
    <source>
        <dbReference type="ARBA" id="ARBA00022722"/>
    </source>
</evidence>
<evidence type="ECO:0000256" key="15">
    <source>
        <dbReference type="SAM" id="MobiDB-lite"/>
    </source>
</evidence>
<dbReference type="Gene3D" id="3.40.50.300">
    <property type="entry name" value="P-loop containing nucleotide triphosphate hydrolases"/>
    <property type="match status" value="3"/>
</dbReference>
<dbReference type="KEGG" id="parq:DSM112329_03874"/>
<comment type="catalytic activity">
    <reaction evidence="11">
        <text>Couples ATP hydrolysis with the unwinding of duplex DNA by translocating in the 3'-5' direction.</text>
        <dbReference type="EC" id="5.6.2.4"/>
    </reaction>
</comment>
<dbReference type="AlphaFoldDB" id="A0AAU7AZF2"/>
<feature type="domain" description="UvrD-like helicase ATP-binding" evidence="16">
    <location>
        <begin position="23"/>
        <end position="439"/>
    </location>
</feature>
<keyword evidence="1" id="KW-0540">Nuclease</keyword>
<evidence type="ECO:0000256" key="5">
    <source>
        <dbReference type="ARBA" id="ARBA00022806"/>
    </source>
</evidence>
<dbReference type="InterPro" id="IPR038726">
    <property type="entry name" value="PDDEXK_AddAB-type"/>
</dbReference>
<dbReference type="Gene3D" id="1.10.486.10">
    <property type="entry name" value="PCRA, domain 4"/>
    <property type="match status" value="1"/>
</dbReference>
<dbReference type="PROSITE" id="PS51198">
    <property type="entry name" value="UVRD_HELICASE_ATP_BIND"/>
    <property type="match status" value="1"/>
</dbReference>
<feature type="compositionally biased region" description="Basic and acidic residues" evidence="15">
    <location>
        <begin position="911"/>
        <end position="922"/>
    </location>
</feature>
<dbReference type="GO" id="GO:0004527">
    <property type="term" value="F:exonuclease activity"/>
    <property type="evidence" value="ECO:0007669"/>
    <property type="project" value="UniProtKB-KW"/>
</dbReference>
<dbReference type="EMBL" id="CP114014">
    <property type="protein sequence ID" value="XAY06996.1"/>
    <property type="molecule type" value="Genomic_DNA"/>
</dbReference>
<evidence type="ECO:0000256" key="7">
    <source>
        <dbReference type="ARBA" id="ARBA00022840"/>
    </source>
</evidence>
<dbReference type="GO" id="GO:0005524">
    <property type="term" value="F:ATP binding"/>
    <property type="evidence" value="ECO:0007669"/>
    <property type="project" value="UniProtKB-UniRule"/>
</dbReference>
<dbReference type="SUPFAM" id="SSF52980">
    <property type="entry name" value="Restriction endonuclease-like"/>
    <property type="match status" value="1"/>
</dbReference>
<dbReference type="GO" id="GO:0005829">
    <property type="term" value="C:cytosol"/>
    <property type="evidence" value="ECO:0007669"/>
    <property type="project" value="TreeGrafter"/>
</dbReference>
<dbReference type="InterPro" id="IPR011335">
    <property type="entry name" value="Restrct_endonuc-II-like"/>
</dbReference>
<feature type="region of interest" description="Disordered" evidence="15">
    <location>
        <begin position="889"/>
        <end position="998"/>
    </location>
</feature>
<feature type="compositionally biased region" description="Low complexity" evidence="15">
    <location>
        <begin position="974"/>
        <end position="986"/>
    </location>
</feature>
<keyword evidence="2 14" id="KW-0547">Nucleotide-binding</keyword>
<evidence type="ECO:0000256" key="4">
    <source>
        <dbReference type="ARBA" id="ARBA00022801"/>
    </source>
</evidence>
<dbReference type="PROSITE" id="PS51217">
    <property type="entry name" value="UVRD_HELICASE_CTER"/>
    <property type="match status" value="1"/>
</dbReference>
<dbReference type="PANTHER" id="PTHR11070">
    <property type="entry name" value="UVRD / RECB / PCRA DNA HELICASE FAMILY MEMBER"/>
    <property type="match status" value="1"/>
</dbReference>
<keyword evidence="8" id="KW-0238">DNA-binding</keyword>
<gene>
    <name evidence="18" type="ORF">DSM112329_03874</name>
</gene>
<dbReference type="InterPro" id="IPR014017">
    <property type="entry name" value="DNA_helicase_UvrD-like_C"/>
</dbReference>
<keyword evidence="3" id="KW-0227">DNA damage</keyword>
<sequence length="1264" mass="132633">MAQALASPPLYDADGRPLGRGGLAFTDEQSVAVLQREGPMLLSANAGSGKTAVLAERFVRAVVEDGCRPGELLAITFTEKAAGELRGRIRTRFMELGEREAARDMDGAWISTIHGFCARVLRSHAVTAGLDPAFVVLDEATARQARTEAFTTALAAFMAPPSGTASPPAAELELVATWGVDRLHDAIATVHDELRSTGHTVPRLPPVPPLDPPAAQAARLRAAFAAVDAERATWRTGLVSLDAAQVALDVIGAALDAAATGGSGAASTADPALASRLRGLKLAKQAKELKTDACAELRGALAAVLQGEVDAEAVVVHRHLDRVLGLYAEAYSGAKRGRSAVDYDDLELLTNDLLRRAPAVAGAYRERFARIMVDEFQDTNPLQLQLLSHLDAGNVFLVGDALQSIYGFRHADVGVFRAQRRRHEALGVAPALATNWRSRPGLLSTINAAFGGLHEDYVPLVAARESDGDGPLVELLLIDDAHDDPERLAAPAAAALQAGMPQARNLTLLAEARAVAARVRALINGDDVAAGEVAVLLRAASDLHVFERALELEGLATLASGGRGFWLRQQVQDLTSYLAALANPMDEPALLGLLASPLVGVSSDALAAIAQAGREQGRGPWALVTHGAEGIGLPPADRAAVTAFAAWFAAERAQAPLLALDQLITRVVQRTGYDLHVLGLSGGRRRLANIHKLERLAAEFELRAGRDVRAFIDHVAAEVDAQAREPDAPVELGDLDAVQLMTIHAAKGLEFGVVVVAGLGRQGQAGVNPILVAGDRVGLRLPRLHAVNADALDYAELKQRAQQAQIEEERRIMHVAFTRAEERLIISGAVTPGKTPPAERAGGAPLTWVGVRIDPLLQERLTPDDPAAAVDRQVGADRLAVAVRLVSPDVVGDPGATADDPAPDPDPDAADAGRDLTEHEQADADAQVPAARERAGLATGGAGDAGDVQLSLTHVEPTAPPAHRSRRTAAGRKAVPAASAAAAVSTPPAPPATLSYSSLSDHAGCGYRYYLRRVLGLPRQEPPPLPAVDGPDGPVVPVPPAGIDPLLRGSLAHALLEGPDPAAATADDVRELASEHDVELTDEEVADLLRLAGAFGSTALGRRVAGATTVRREDGFAFALDDADPGSPLVNGFIDLVAVLADGSWLIVDYKTNRVDDADLTAIVEGDYATQRRIYALAALRAGAPSVEVAYVFLQRADEPVSTTYDAADAPVLTGELITQAAPLLDGVFAVSERPHRDLCAYCPGRGGMCSWPEAMSLRPAPSA</sequence>
<dbReference type="EC" id="5.6.2.4" evidence="12"/>
<evidence type="ECO:0000256" key="10">
    <source>
        <dbReference type="ARBA" id="ARBA00023235"/>
    </source>
</evidence>
<evidence type="ECO:0000256" key="6">
    <source>
        <dbReference type="ARBA" id="ARBA00022839"/>
    </source>
</evidence>
<dbReference type="InterPro" id="IPR011604">
    <property type="entry name" value="PDDEXK-like_dom_sf"/>
</dbReference>
<dbReference type="Pfam" id="PF13361">
    <property type="entry name" value="UvrD_C"/>
    <property type="match status" value="2"/>
</dbReference>
<feature type="domain" description="UvrD-like helicase C-terminal" evidence="17">
    <location>
        <begin position="467"/>
        <end position="748"/>
    </location>
</feature>
<evidence type="ECO:0000256" key="3">
    <source>
        <dbReference type="ARBA" id="ARBA00022763"/>
    </source>
</evidence>
<dbReference type="Pfam" id="PF12705">
    <property type="entry name" value="PDDEXK_1"/>
    <property type="match status" value="1"/>
</dbReference>
<organism evidence="18">
    <name type="scientific">Paraconexibacter sp. AEG42_29</name>
    <dbReference type="NCBI Taxonomy" id="2997339"/>
    <lineage>
        <taxon>Bacteria</taxon>
        <taxon>Bacillati</taxon>
        <taxon>Actinomycetota</taxon>
        <taxon>Thermoleophilia</taxon>
        <taxon>Solirubrobacterales</taxon>
        <taxon>Paraconexibacteraceae</taxon>
        <taxon>Paraconexibacter</taxon>
    </lineage>
</organism>
<dbReference type="GO" id="GO:0043138">
    <property type="term" value="F:3'-5' DNA helicase activity"/>
    <property type="evidence" value="ECO:0007669"/>
    <property type="project" value="UniProtKB-EC"/>
</dbReference>
<accession>A0AAU7AZF2</accession>
<keyword evidence="4 14" id="KW-0378">Hydrolase</keyword>
<keyword evidence="9" id="KW-0234">DNA repair</keyword>
<name>A0AAU7AZF2_9ACTN</name>
<keyword evidence="6" id="KW-0269">Exonuclease</keyword>
<evidence type="ECO:0000256" key="9">
    <source>
        <dbReference type="ARBA" id="ARBA00023204"/>
    </source>
</evidence>
<feature type="binding site" evidence="14">
    <location>
        <begin position="44"/>
        <end position="51"/>
    </location>
    <ligand>
        <name>ATP</name>
        <dbReference type="ChEBI" id="CHEBI:30616"/>
    </ligand>
</feature>
<dbReference type="GO" id="GO:0003677">
    <property type="term" value="F:DNA binding"/>
    <property type="evidence" value="ECO:0007669"/>
    <property type="project" value="UniProtKB-KW"/>
</dbReference>
<evidence type="ECO:0000256" key="2">
    <source>
        <dbReference type="ARBA" id="ARBA00022741"/>
    </source>
</evidence>
<keyword evidence="7 14" id="KW-0067">ATP-binding</keyword>
<evidence type="ECO:0000256" key="14">
    <source>
        <dbReference type="PROSITE-ProRule" id="PRU00560"/>
    </source>
</evidence>
<proteinExistence type="predicted"/>
<evidence type="ECO:0000259" key="16">
    <source>
        <dbReference type="PROSITE" id="PS51198"/>
    </source>
</evidence>
<dbReference type="InterPro" id="IPR027417">
    <property type="entry name" value="P-loop_NTPase"/>
</dbReference>
<dbReference type="GO" id="GO:0033202">
    <property type="term" value="C:DNA helicase complex"/>
    <property type="evidence" value="ECO:0007669"/>
    <property type="project" value="TreeGrafter"/>
</dbReference>
<dbReference type="Pfam" id="PF00580">
    <property type="entry name" value="UvrD-helicase"/>
    <property type="match status" value="1"/>
</dbReference>
<protein>
    <recommendedName>
        <fullName evidence="12">DNA 3'-5' helicase</fullName>
        <ecNumber evidence="12">5.6.2.4</ecNumber>
    </recommendedName>
</protein>
<reference evidence="18" key="1">
    <citation type="submission" date="2022-12" db="EMBL/GenBank/DDBJ databases">
        <title>Paraconexibacter alkalitolerans sp. nov. and Baekduia alba sp. nov., isolated from soil and emended description of the genera Paraconexibacter (Chun et al., 2020) and Baekduia (An et al., 2020).</title>
        <authorList>
            <person name="Vieira S."/>
            <person name="Huber K.J."/>
            <person name="Geppert A."/>
            <person name="Wolf J."/>
            <person name="Neumann-Schaal M."/>
            <person name="Muesken M."/>
            <person name="Overmann J."/>
        </authorList>
    </citation>
    <scope>NUCLEOTIDE SEQUENCE</scope>
    <source>
        <strain evidence="18">AEG42_29</strain>
    </source>
</reference>
<evidence type="ECO:0000256" key="13">
    <source>
        <dbReference type="ARBA" id="ARBA00048988"/>
    </source>
</evidence>
<keyword evidence="5 14" id="KW-0347">Helicase</keyword>
<evidence type="ECO:0000256" key="8">
    <source>
        <dbReference type="ARBA" id="ARBA00023125"/>
    </source>
</evidence>
<evidence type="ECO:0000256" key="12">
    <source>
        <dbReference type="ARBA" id="ARBA00034808"/>
    </source>
</evidence>
<dbReference type="Gene3D" id="3.90.320.10">
    <property type="match status" value="1"/>
</dbReference>
<evidence type="ECO:0000256" key="11">
    <source>
        <dbReference type="ARBA" id="ARBA00034617"/>
    </source>
</evidence>
<comment type="catalytic activity">
    <reaction evidence="13">
        <text>ATP + H2O = ADP + phosphate + H(+)</text>
        <dbReference type="Rhea" id="RHEA:13065"/>
        <dbReference type="ChEBI" id="CHEBI:15377"/>
        <dbReference type="ChEBI" id="CHEBI:15378"/>
        <dbReference type="ChEBI" id="CHEBI:30616"/>
        <dbReference type="ChEBI" id="CHEBI:43474"/>
        <dbReference type="ChEBI" id="CHEBI:456216"/>
        <dbReference type="EC" id="5.6.2.4"/>
    </reaction>
</comment>
<evidence type="ECO:0000259" key="17">
    <source>
        <dbReference type="PROSITE" id="PS51217"/>
    </source>
</evidence>
<dbReference type="InterPro" id="IPR014016">
    <property type="entry name" value="UvrD-like_ATP-bd"/>
</dbReference>
<keyword evidence="10" id="KW-0413">Isomerase</keyword>
<dbReference type="GO" id="GO:0000725">
    <property type="term" value="P:recombinational repair"/>
    <property type="evidence" value="ECO:0007669"/>
    <property type="project" value="TreeGrafter"/>
</dbReference>
<dbReference type="PANTHER" id="PTHR11070:SF48">
    <property type="entry name" value="ATP-DEPENDENT HELICASE_NUCLEASE SUBUNIT A"/>
    <property type="match status" value="1"/>
</dbReference>
<dbReference type="InterPro" id="IPR000212">
    <property type="entry name" value="DNA_helicase_UvrD/REP"/>
</dbReference>